<keyword evidence="3 6" id="KW-0812">Transmembrane</keyword>
<dbReference type="InterPro" id="IPR017850">
    <property type="entry name" value="Alkaline_phosphatase_core_sf"/>
</dbReference>
<evidence type="ECO:0000256" key="1">
    <source>
        <dbReference type="ARBA" id="ARBA00004651"/>
    </source>
</evidence>
<feature type="transmembrane region" description="Helical" evidence="6">
    <location>
        <begin position="84"/>
        <end position="103"/>
    </location>
</feature>
<evidence type="ECO:0000256" key="3">
    <source>
        <dbReference type="ARBA" id="ARBA00022692"/>
    </source>
</evidence>
<evidence type="ECO:0000256" key="5">
    <source>
        <dbReference type="ARBA" id="ARBA00023136"/>
    </source>
</evidence>
<keyword evidence="5 6" id="KW-0472">Membrane</keyword>
<dbReference type="PANTHER" id="PTHR47371:SF3">
    <property type="entry name" value="PHOSPHOGLYCEROL TRANSFERASE I"/>
    <property type="match status" value="1"/>
</dbReference>
<organism evidence="8 9">
    <name type="scientific">Zobellella aerophila</name>
    <dbReference type="NCBI Taxonomy" id="870480"/>
    <lineage>
        <taxon>Bacteria</taxon>
        <taxon>Pseudomonadati</taxon>
        <taxon>Pseudomonadota</taxon>
        <taxon>Gammaproteobacteria</taxon>
        <taxon>Aeromonadales</taxon>
        <taxon>Aeromonadaceae</taxon>
        <taxon>Zobellella</taxon>
    </lineage>
</organism>
<dbReference type="EMBL" id="BAABCX010000001">
    <property type="protein sequence ID" value="GAA3526828.1"/>
    <property type="molecule type" value="Genomic_DNA"/>
</dbReference>
<evidence type="ECO:0000256" key="4">
    <source>
        <dbReference type="ARBA" id="ARBA00022989"/>
    </source>
</evidence>
<dbReference type="Gene3D" id="3.40.720.10">
    <property type="entry name" value="Alkaline Phosphatase, subunit A"/>
    <property type="match status" value="1"/>
</dbReference>
<feature type="transmembrane region" description="Helical" evidence="6">
    <location>
        <begin position="141"/>
        <end position="162"/>
    </location>
</feature>
<dbReference type="RefSeq" id="WP_344953901.1">
    <property type="nucleotide sequence ID" value="NZ_BAABCX010000001.1"/>
</dbReference>
<keyword evidence="2" id="KW-1003">Cell membrane</keyword>
<dbReference type="PIRSF" id="PIRSF005091">
    <property type="entry name" value="Mmb_sulf_HI1246"/>
    <property type="match status" value="1"/>
</dbReference>
<dbReference type="SUPFAM" id="SSF53649">
    <property type="entry name" value="Alkaline phosphatase-like"/>
    <property type="match status" value="1"/>
</dbReference>
<keyword evidence="4 6" id="KW-1133">Transmembrane helix</keyword>
<dbReference type="InterPro" id="IPR050448">
    <property type="entry name" value="OpgB/LTA_synthase_biosynth"/>
</dbReference>
<comment type="subcellular location">
    <subcellularLocation>
        <location evidence="1">Cell membrane</location>
        <topology evidence="1">Multi-pass membrane protein</topology>
    </subcellularLocation>
</comment>
<evidence type="ECO:0000256" key="6">
    <source>
        <dbReference type="SAM" id="Phobius"/>
    </source>
</evidence>
<evidence type="ECO:0000259" key="7">
    <source>
        <dbReference type="Pfam" id="PF00884"/>
    </source>
</evidence>
<dbReference type="InterPro" id="IPR000917">
    <property type="entry name" value="Sulfatase_N"/>
</dbReference>
<sequence length="658" mass="73376">MSRLKACLGPFWPFFCFILLNLALLSASRLGMALWQAERVTHAQGWWPVLLQGVRVDLSTLCWLFGVPAMLTVLLAGHGTLGRVWWWLIRLWLTAGSAFLLLMELSSPAFIDTYDLRPNRLFVEYLIYPREVFGMLLQGHLLALGMVGLLLPLAGWGLWRLSARVCRGISIPRWYWRPLLAVLILALGFAGARSSLGHRGLNPAMVAFSSDPLVNALVLNSSYSLGFAVKQLGKEENAAAFYGAMAEQEIIETLRLAQGRPVADYVSDELPTLTVNRASYRGRPKNLVIILEESLGAQFVGALGGKPLTPNLDRLAQEGWMFEQLYATGTRSVRGIEAVITGFTPTPARAVVKLDKSQTGFFTIARLLKNKGYRTGFIYGGESHFDNMASFFLGNGFEHIIDQDDYRDPAFTGSWGVSDEDLLSRAHQEFQRQHASGQPFFSLVFSSSNHDPFEFPDGRIELYDHPKNTRNNAAKYADYTLGKFFSQARAADYWQDTVFLVVADHDSRVYGAELVPVEHFRIPGVILGEGITAQRDTRLVSQIDLAPTLLSLIGIDSENPMLGRDLTQVGDDYQGRALMQYDKNFALLKGDQLVVLQPERPAQGFRYDVRSHGLTANEPTAAMVQETRGYALWGSLAYNRGLHRLREASESLALNNDE</sequence>
<feature type="domain" description="Sulfatase N-terminal" evidence="7">
    <location>
        <begin position="285"/>
        <end position="555"/>
    </location>
</feature>
<gene>
    <name evidence="8" type="ORF">GCM10022394_02440</name>
</gene>
<dbReference type="Pfam" id="PF00884">
    <property type="entry name" value="Sulfatase"/>
    <property type="match status" value="1"/>
</dbReference>
<protein>
    <submittedName>
        <fullName evidence="8">LTA synthase family protein</fullName>
    </submittedName>
</protein>
<comment type="caution">
    <text evidence="8">The sequence shown here is derived from an EMBL/GenBank/DDBJ whole genome shotgun (WGS) entry which is preliminary data.</text>
</comment>
<accession>A0ABP6V4W9</accession>
<dbReference type="InterPro" id="IPR012160">
    <property type="entry name" value="LtaS-like"/>
</dbReference>
<evidence type="ECO:0000256" key="2">
    <source>
        <dbReference type="ARBA" id="ARBA00022475"/>
    </source>
</evidence>
<dbReference type="CDD" id="cd16015">
    <property type="entry name" value="LTA_synthase"/>
    <property type="match status" value="1"/>
</dbReference>
<feature type="transmembrane region" description="Helical" evidence="6">
    <location>
        <begin position="57"/>
        <end position="77"/>
    </location>
</feature>
<dbReference type="PANTHER" id="PTHR47371">
    <property type="entry name" value="LIPOTEICHOIC ACID SYNTHASE"/>
    <property type="match status" value="1"/>
</dbReference>
<evidence type="ECO:0000313" key="8">
    <source>
        <dbReference type="EMBL" id="GAA3526828.1"/>
    </source>
</evidence>
<name>A0ABP6V4W9_9GAMM</name>
<proteinExistence type="predicted"/>
<reference evidence="9" key="1">
    <citation type="journal article" date="2019" name="Int. J. Syst. Evol. Microbiol.">
        <title>The Global Catalogue of Microorganisms (GCM) 10K type strain sequencing project: providing services to taxonomists for standard genome sequencing and annotation.</title>
        <authorList>
            <consortium name="The Broad Institute Genomics Platform"/>
            <consortium name="The Broad Institute Genome Sequencing Center for Infectious Disease"/>
            <person name="Wu L."/>
            <person name="Ma J."/>
        </authorList>
    </citation>
    <scope>NUCLEOTIDE SEQUENCE [LARGE SCALE GENOMIC DNA]</scope>
    <source>
        <strain evidence="9">JCM 17110</strain>
    </source>
</reference>
<keyword evidence="9" id="KW-1185">Reference proteome</keyword>
<feature type="transmembrane region" description="Helical" evidence="6">
    <location>
        <begin position="174"/>
        <end position="192"/>
    </location>
</feature>
<dbReference type="Gene3D" id="3.30.1120.80">
    <property type="match status" value="1"/>
</dbReference>
<dbReference type="Proteomes" id="UP001500795">
    <property type="component" value="Unassembled WGS sequence"/>
</dbReference>
<evidence type="ECO:0000313" key="9">
    <source>
        <dbReference type="Proteomes" id="UP001500795"/>
    </source>
</evidence>